<dbReference type="EMBL" id="UINC01072972">
    <property type="protein sequence ID" value="SVC09000.1"/>
    <property type="molecule type" value="Genomic_DNA"/>
</dbReference>
<proteinExistence type="predicted"/>
<organism evidence="1">
    <name type="scientific">marine metagenome</name>
    <dbReference type="NCBI Taxonomy" id="408172"/>
    <lineage>
        <taxon>unclassified sequences</taxon>
        <taxon>metagenomes</taxon>
        <taxon>ecological metagenomes</taxon>
    </lineage>
</organism>
<evidence type="ECO:0000313" key="1">
    <source>
        <dbReference type="EMBL" id="SVC09000.1"/>
    </source>
</evidence>
<dbReference type="Pfam" id="PF02012">
    <property type="entry name" value="BNR"/>
    <property type="match status" value="1"/>
</dbReference>
<dbReference type="InterPro" id="IPR015943">
    <property type="entry name" value="WD40/YVTN_repeat-like_dom_sf"/>
</dbReference>
<dbReference type="Gene3D" id="2.130.10.10">
    <property type="entry name" value="YVTN repeat-like/Quinoprotein amine dehydrogenase"/>
    <property type="match status" value="1"/>
</dbReference>
<dbReference type="AlphaFoldDB" id="A0A382JA65"/>
<dbReference type="SUPFAM" id="SSF110296">
    <property type="entry name" value="Oligoxyloglucan reducing end-specific cellobiohydrolase"/>
    <property type="match status" value="1"/>
</dbReference>
<feature type="non-terminal residue" evidence="1">
    <location>
        <position position="227"/>
    </location>
</feature>
<reference evidence="1" key="1">
    <citation type="submission" date="2018-05" db="EMBL/GenBank/DDBJ databases">
        <authorList>
            <person name="Lanie J.A."/>
            <person name="Ng W.-L."/>
            <person name="Kazmierczak K.M."/>
            <person name="Andrzejewski T.M."/>
            <person name="Davidsen T.M."/>
            <person name="Wayne K.J."/>
            <person name="Tettelin H."/>
            <person name="Glass J.I."/>
            <person name="Rusch D."/>
            <person name="Podicherti R."/>
            <person name="Tsui H.-C.T."/>
            <person name="Winkler M.E."/>
        </authorList>
    </citation>
    <scope>NUCLEOTIDE SEQUENCE</scope>
</reference>
<sequence>MHSSGVLFAGLTYTGIGYIHRSTNNGLTWDAITLPDYDSNYAVEHIHFNSQGHVFLGTINGVYRSMDIGLSWEKVNSGLNGVHVYSMAIDNQDHIYVLTTQPGLFDGYYLSTDNGDTWEALDWVQDIGYALDIVAADGSTYAISDQTIFVTSDGGQNWSELMDGITAEETFNLGADLELTPTGFLYTAGRYVHRSSQPVFSPTMDIKPVGVPREYSLILFPAYPNPF</sequence>
<protein>
    <submittedName>
        <fullName evidence="1">Uncharacterized protein</fullName>
    </submittedName>
</protein>
<gene>
    <name evidence="1" type="ORF">METZ01_LOCUS261854</name>
</gene>
<accession>A0A382JA65</accession>
<name>A0A382JA65_9ZZZZ</name>
<dbReference type="InterPro" id="IPR002860">
    <property type="entry name" value="BNR_rpt"/>
</dbReference>